<sequence>MSQKSKVKSQKCGGQAILTAVVFFMFISMIVVSGAYTVSYKESKSSRDFGTSKKSFFLAESGLEDLSYRVMKGKNYDTTEVLSLDGFFATTTVTDISGAKEITATGTASRMIRKSKIKLEVGGGASFFYGMQTGQGGIIMSNTSEVVGNVFSSGPIMGYNSNIVRGDVISAGPSGLADGIHATSSVYAHTINNSNIDKDAYYTTISGTNVGGVSYPGSPDQATSSLPISDAKIDEWKAEALAGGTYSSPCPYTISGTVSIGPKKINCDLNITGSAVVTLNGPIWVSGNINFSNSADVKVNPSLGDKSVAVIADKETNRSSSSRIFISNSVEFFGSGSNKSYVLLVSRNNNVESGGSASAIEISNSANGKILLYAPHGLMYLSNSISVKEASAYKIQLSNSAKIIYETGLSNLLFTSGPSGGYSIESWREEE</sequence>
<evidence type="ECO:0000313" key="2">
    <source>
        <dbReference type="EMBL" id="OHA51362.1"/>
    </source>
</evidence>
<feature type="transmembrane region" description="Helical" evidence="1">
    <location>
        <begin position="12"/>
        <end position="36"/>
    </location>
</feature>
<dbReference type="AlphaFoldDB" id="A0A1G2PUT8"/>
<name>A0A1G2PUT8_9BACT</name>
<accession>A0A1G2PUT8</accession>
<organism evidence="2 3">
    <name type="scientific">Candidatus Terrybacteria bacterium RIFCSPHIGHO2_02_41_19</name>
    <dbReference type="NCBI Taxonomy" id="1802364"/>
    <lineage>
        <taxon>Bacteria</taxon>
        <taxon>Candidatus Terryibacteriota</taxon>
    </lineage>
</organism>
<dbReference type="Proteomes" id="UP000178646">
    <property type="component" value="Unassembled WGS sequence"/>
</dbReference>
<dbReference type="EMBL" id="MHSU01000004">
    <property type="protein sequence ID" value="OHA51362.1"/>
    <property type="molecule type" value="Genomic_DNA"/>
</dbReference>
<keyword evidence="1" id="KW-0812">Transmembrane</keyword>
<comment type="caution">
    <text evidence="2">The sequence shown here is derived from an EMBL/GenBank/DDBJ whole genome shotgun (WGS) entry which is preliminary data.</text>
</comment>
<proteinExistence type="predicted"/>
<gene>
    <name evidence="2" type="ORF">A2W59_01680</name>
</gene>
<reference evidence="2 3" key="1">
    <citation type="journal article" date="2016" name="Nat. Commun.">
        <title>Thousands of microbial genomes shed light on interconnected biogeochemical processes in an aquifer system.</title>
        <authorList>
            <person name="Anantharaman K."/>
            <person name="Brown C.T."/>
            <person name="Hug L.A."/>
            <person name="Sharon I."/>
            <person name="Castelle C.J."/>
            <person name="Probst A.J."/>
            <person name="Thomas B.C."/>
            <person name="Singh A."/>
            <person name="Wilkins M.J."/>
            <person name="Karaoz U."/>
            <person name="Brodie E.L."/>
            <person name="Williams K.H."/>
            <person name="Hubbard S.S."/>
            <person name="Banfield J.F."/>
        </authorList>
    </citation>
    <scope>NUCLEOTIDE SEQUENCE [LARGE SCALE GENOMIC DNA]</scope>
</reference>
<keyword evidence="1" id="KW-1133">Transmembrane helix</keyword>
<evidence type="ECO:0000313" key="3">
    <source>
        <dbReference type="Proteomes" id="UP000178646"/>
    </source>
</evidence>
<evidence type="ECO:0008006" key="4">
    <source>
        <dbReference type="Google" id="ProtNLM"/>
    </source>
</evidence>
<evidence type="ECO:0000256" key="1">
    <source>
        <dbReference type="SAM" id="Phobius"/>
    </source>
</evidence>
<keyword evidence="1" id="KW-0472">Membrane</keyword>
<protein>
    <recommendedName>
        <fullName evidence="4">Type 4 fimbrial biogenesis protein PilX N-terminal domain-containing protein</fullName>
    </recommendedName>
</protein>